<keyword evidence="5 8" id="KW-0812">Transmembrane</keyword>
<name>A0ABU6QAW3_9FABA</name>
<comment type="caution">
    <text evidence="11">The sequence shown here is derived from an EMBL/GenBank/DDBJ whole genome shotgun (WGS) entry which is preliminary data.</text>
</comment>
<feature type="region of interest" description="Disordered" evidence="9">
    <location>
        <begin position="1"/>
        <end position="32"/>
    </location>
</feature>
<feature type="transmembrane region" description="Helical" evidence="8">
    <location>
        <begin position="121"/>
        <end position="142"/>
    </location>
</feature>
<dbReference type="InterPro" id="IPR006702">
    <property type="entry name" value="CASP_dom"/>
</dbReference>
<comment type="subcellular location">
    <subcellularLocation>
        <location evidence="1 8">Cell membrane</location>
        <topology evidence="1 8">Multi-pass membrane protein</topology>
    </subcellularLocation>
</comment>
<comment type="subunit">
    <text evidence="3 8">Homodimer and heterodimers.</text>
</comment>
<proteinExistence type="inferred from homology"/>
<dbReference type="Proteomes" id="UP001341840">
    <property type="component" value="Unassembled WGS sequence"/>
</dbReference>
<evidence type="ECO:0000256" key="2">
    <source>
        <dbReference type="ARBA" id="ARBA00007651"/>
    </source>
</evidence>
<dbReference type="Pfam" id="PF04535">
    <property type="entry name" value="CASP_dom"/>
    <property type="match status" value="1"/>
</dbReference>
<evidence type="ECO:0000256" key="9">
    <source>
        <dbReference type="SAM" id="MobiDB-lite"/>
    </source>
</evidence>
<accession>A0ABU6QAW3</accession>
<evidence type="ECO:0000313" key="12">
    <source>
        <dbReference type="Proteomes" id="UP001341840"/>
    </source>
</evidence>
<keyword evidence="6 8" id="KW-1133">Transmembrane helix</keyword>
<evidence type="ECO:0000256" key="5">
    <source>
        <dbReference type="ARBA" id="ARBA00022692"/>
    </source>
</evidence>
<keyword evidence="12" id="KW-1185">Reference proteome</keyword>
<sequence>MAVSNDPETKIDVQSEPAASTEARSGGGGISGILQRHRREDLIERGSLLMRGIALVFSLISFLLVATNDHGDWKNFHNYQEYRYLLGIAIVSSLYSGIQCFRQAKELSSNKKLINPNTAALFDFFGDQIVAYLLISSASAAIPITNRMREGADNIFTDTSTAAISMTFFAFFCLALSAIISGYKLSTQTYI</sequence>
<comment type="similarity">
    <text evidence="2 8">Belongs to the Casparian strip membrane proteins (CASP) family.</text>
</comment>
<evidence type="ECO:0000256" key="3">
    <source>
        <dbReference type="ARBA" id="ARBA00011489"/>
    </source>
</evidence>
<organism evidence="11 12">
    <name type="scientific">Stylosanthes scabra</name>
    <dbReference type="NCBI Taxonomy" id="79078"/>
    <lineage>
        <taxon>Eukaryota</taxon>
        <taxon>Viridiplantae</taxon>
        <taxon>Streptophyta</taxon>
        <taxon>Embryophyta</taxon>
        <taxon>Tracheophyta</taxon>
        <taxon>Spermatophyta</taxon>
        <taxon>Magnoliopsida</taxon>
        <taxon>eudicotyledons</taxon>
        <taxon>Gunneridae</taxon>
        <taxon>Pentapetalae</taxon>
        <taxon>rosids</taxon>
        <taxon>fabids</taxon>
        <taxon>Fabales</taxon>
        <taxon>Fabaceae</taxon>
        <taxon>Papilionoideae</taxon>
        <taxon>50 kb inversion clade</taxon>
        <taxon>dalbergioids sensu lato</taxon>
        <taxon>Dalbergieae</taxon>
        <taxon>Pterocarpus clade</taxon>
        <taxon>Stylosanthes</taxon>
    </lineage>
</organism>
<evidence type="ECO:0000259" key="10">
    <source>
        <dbReference type="Pfam" id="PF04535"/>
    </source>
</evidence>
<feature type="transmembrane region" description="Helical" evidence="8">
    <location>
        <begin position="82"/>
        <end position="101"/>
    </location>
</feature>
<keyword evidence="7 8" id="KW-0472">Membrane</keyword>
<evidence type="ECO:0000256" key="8">
    <source>
        <dbReference type="RuleBase" id="RU361233"/>
    </source>
</evidence>
<feature type="transmembrane region" description="Helical" evidence="8">
    <location>
        <begin position="48"/>
        <end position="67"/>
    </location>
</feature>
<dbReference type="PANTHER" id="PTHR33573">
    <property type="entry name" value="CASP-LIKE PROTEIN 4A4"/>
    <property type="match status" value="1"/>
</dbReference>
<protein>
    <recommendedName>
        <fullName evidence="8">CASP-like protein</fullName>
    </recommendedName>
</protein>
<feature type="transmembrane region" description="Helical" evidence="8">
    <location>
        <begin position="162"/>
        <end position="183"/>
    </location>
</feature>
<gene>
    <name evidence="11" type="ORF">PIB30_023456</name>
</gene>
<dbReference type="EMBL" id="JASCZI010000082">
    <property type="protein sequence ID" value="MED6108394.1"/>
    <property type="molecule type" value="Genomic_DNA"/>
</dbReference>
<evidence type="ECO:0000256" key="4">
    <source>
        <dbReference type="ARBA" id="ARBA00022475"/>
    </source>
</evidence>
<evidence type="ECO:0000313" key="11">
    <source>
        <dbReference type="EMBL" id="MED6108394.1"/>
    </source>
</evidence>
<keyword evidence="4 8" id="KW-1003">Cell membrane</keyword>
<evidence type="ECO:0000256" key="6">
    <source>
        <dbReference type="ARBA" id="ARBA00022989"/>
    </source>
</evidence>
<reference evidence="11 12" key="1">
    <citation type="journal article" date="2023" name="Plants (Basel)">
        <title>Bridging the Gap: Combining Genomics and Transcriptomics Approaches to Understand Stylosanthes scabra, an Orphan Legume from the Brazilian Caatinga.</title>
        <authorList>
            <person name="Ferreira-Neto J.R.C."/>
            <person name="da Silva M.D."/>
            <person name="Binneck E."/>
            <person name="de Melo N.F."/>
            <person name="da Silva R.H."/>
            <person name="de Melo A.L.T.M."/>
            <person name="Pandolfi V."/>
            <person name="Bustamante F.O."/>
            <person name="Brasileiro-Vidal A.C."/>
            <person name="Benko-Iseppon A.M."/>
        </authorList>
    </citation>
    <scope>NUCLEOTIDE SEQUENCE [LARGE SCALE GENOMIC DNA]</scope>
    <source>
        <tissue evidence="11">Leaves</tissue>
    </source>
</reference>
<evidence type="ECO:0000256" key="7">
    <source>
        <dbReference type="ARBA" id="ARBA00023136"/>
    </source>
</evidence>
<dbReference type="PANTHER" id="PTHR33573:SF57">
    <property type="entry name" value="CASP-LIKE PROTEIN 4B1"/>
    <property type="match status" value="1"/>
</dbReference>
<feature type="domain" description="Casparian strip membrane protein" evidence="10">
    <location>
        <begin position="43"/>
        <end position="173"/>
    </location>
</feature>
<evidence type="ECO:0000256" key="1">
    <source>
        <dbReference type="ARBA" id="ARBA00004651"/>
    </source>
</evidence>